<feature type="signal peptide" evidence="2">
    <location>
        <begin position="1"/>
        <end position="20"/>
    </location>
</feature>
<evidence type="ECO:0000256" key="1">
    <source>
        <dbReference type="ARBA" id="ARBA00022729"/>
    </source>
</evidence>
<keyword evidence="1 2" id="KW-0732">Signal</keyword>
<dbReference type="AlphaFoldDB" id="A0A853IPX6"/>
<dbReference type="InterPro" id="IPR027385">
    <property type="entry name" value="Beta-barrel_OMP"/>
</dbReference>
<dbReference type="EMBL" id="JACCKB010000201">
    <property type="protein sequence ID" value="NYZ69956.1"/>
    <property type="molecule type" value="Genomic_DNA"/>
</dbReference>
<dbReference type="InterPro" id="IPR011250">
    <property type="entry name" value="OMP/PagP_B-barrel"/>
</dbReference>
<sequence length="219" mass="23664">MKKAVLVVAVASTFAIPAFAENNLNPFEDSKSGFYLGLGLGAADYDDSFSTAKDRASNVGGTLKYTTRDGAWKAFTGYRVNKYFGVEASYNSLGNPEADFYPSGSNAVVETEAEIKGYGVKAIGYYPINNSFELQASVGALKWKAEEDTKVAVGASSNKIDSKSEKGTSLTVGLGANYNLTKNIAFGLQWERINDVGDKELFFGETDIDTYTLSAQYKF</sequence>
<dbReference type="SUPFAM" id="SSF56925">
    <property type="entry name" value="OMPA-like"/>
    <property type="match status" value="1"/>
</dbReference>
<dbReference type="Gene3D" id="2.40.160.20">
    <property type="match status" value="1"/>
</dbReference>
<feature type="chain" id="PRO_5032843396" evidence="2">
    <location>
        <begin position="21"/>
        <end position="219"/>
    </location>
</feature>
<proteinExistence type="predicted"/>
<organism evidence="4 5">
    <name type="scientific">Spartinivicinus marinus</name>
    <dbReference type="NCBI Taxonomy" id="2994442"/>
    <lineage>
        <taxon>Bacteria</taxon>
        <taxon>Pseudomonadati</taxon>
        <taxon>Pseudomonadota</taxon>
        <taxon>Gammaproteobacteria</taxon>
        <taxon>Oceanospirillales</taxon>
        <taxon>Zooshikellaceae</taxon>
        <taxon>Spartinivicinus</taxon>
    </lineage>
</organism>
<dbReference type="Proteomes" id="UP000569732">
    <property type="component" value="Unassembled WGS sequence"/>
</dbReference>
<keyword evidence="5" id="KW-1185">Reference proteome</keyword>
<evidence type="ECO:0000256" key="2">
    <source>
        <dbReference type="SAM" id="SignalP"/>
    </source>
</evidence>
<accession>A0A853IPX6</accession>
<name>A0A853IPX6_9GAMM</name>
<reference evidence="4 5" key="1">
    <citation type="submission" date="2020-07" db="EMBL/GenBank/DDBJ databases">
        <title>Endozoicomonas sp. nov., isolated from sediment.</title>
        <authorList>
            <person name="Gu T."/>
        </authorList>
    </citation>
    <scope>NUCLEOTIDE SEQUENCE [LARGE SCALE GENOMIC DNA]</scope>
    <source>
        <strain evidence="4 5">SM1973</strain>
    </source>
</reference>
<comment type="caution">
    <text evidence="4">The sequence shown here is derived from an EMBL/GenBank/DDBJ whole genome shotgun (WGS) entry which is preliminary data.</text>
</comment>
<protein>
    <submittedName>
        <fullName evidence="4">Outer membrane beta-barrel protein</fullName>
    </submittedName>
</protein>
<gene>
    <name evidence="4" type="ORF">H0A36_28490</name>
</gene>
<evidence type="ECO:0000259" key="3">
    <source>
        <dbReference type="Pfam" id="PF13505"/>
    </source>
</evidence>
<feature type="domain" description="Outer membrane protein beta-barrel" evidence="3">
    <location>
        <begin position="7"/>
        <end position="219"/>
    </location>
</feature>
<evidence type="ECO:0000313" key="5">
    <source>
        <dbReference type="Proteomes" id="UP000569732"/>
    </source>
</evidence>
<dbReference type="Pfam" id="PF13505">
    <property type="entry name" value="OMP_b-brl"/>
    <property type="match status" value="1"/>
</dbReference>
<evidence type="ECO:0000313" key="4">
    <source>
        <dbReference type="EMBL" id="NYZ69956.1"/>
    </source>
</evidence>
<dbReference type="RefSeq" id="WP_180571912.1">
    <property type="nucleotide sequence ID" value="NZ_JACCKB010000201.1"/>
</dbReference>